<protein>
    <submittedName>
        <fullName evidence="1">Uncharacterized protein</fullName>
    </submittedName>
</protein>
<organism evidence="1">
    <name type="scientific">marine sediment metagenome</name>
    <dbReference type="NCBI Taxonomy" id="412755"/>
    <lineage>
        <taxon>unclassified sequences</taxon>
        <taxon>metagenomes</taxon>
        <taxon>ecological metagenomes</taxon>
    </lineage>
</organism>
<accession>A0A0F9QET4</accession>
<evidence type="ECO:0000313" key="1">
    <source>
        <dbReference type="EMBL" id="KKN41044.1"/>
    </source>
</evidence>
<proteinExistence type="predicted"/>
<comment type="caution">
    <text evidence="1">The sequence shown here is derived from an EMBL/GenBank/DDBJ whole genome shotgun (WGS) entry which is preliminary data.</text>
</comment>
<sequence length="222" mass="24414">MASLGLALVTPGLYNKDMVKRLVELEWQETSGVDTPANDVPGWAVLKAKTGTVHHGRVLAQIKALVDDVLARQIIDEEEGAVTKKMTKADLEKAVLDAILESWSPFATEVAAIVKEHGRTDAAQEPLTNAFERFRKHVEIRMAKMQGTVETVRSALQAALSDKYPDPAGSDWCASAWIRDFDDNEVIYDYDGHLWVAPYMINDTGEATLGDPAAAQVTYSKK</sequence>
<reference evidence="1" key="1">
    <citation type="journal article" date="2015" name="Nature">
        <title>Complex archaea that bridge the gap between prokaryotes and eukaryotes.</title>
        <authorList>
            <person name="Spang A."/>
            <person name="Saw J.H."/>
            <person name="Jorgensen S.L."/>
            <person name="Zaremba-Niedzwiedzka K."/>
            <person name="Martijn J."/>
            <person name="Lind A.E."/>
            <person name="van Eijk R."/>
            <person name="Schleper C."/>
            <person name="Guy L."/>
            <person name="Ettema T.J."/>
        </authorList>
    </citation>
    <scope>NUCLEOTIDE SEQUENCE</scope>
</reference>
<gene>
    <name evidence="1" type="ORF">LCGC14_0727320</name>
</gene>
<dbReference type="AlphaFoldDB" id="A0A0F9QET4"/>
<dbReference type="EMBL" id="LAZR01001671">
    <property type="protein sequence ID" value="KKN41044.1"/>
    <property type="molecule type" value="Genomic_DNA"/>
</dbReference>
<name>A0A0F9QET4_9ZZZZ</name>